<feature type="domain" description="YgjP-like metallopeptidase" evidence="1">
    <location>
        <begin position="24"/>
        <end position="228"/>
    </location>
</feature>
<reference evidence="2" key="1">
    <citation type="submission" date="2021-01" db="EMBL/GenBank/DDBJ databases">
        <title>Description of Breznakiella homolactica.</title>
        <authorList>
            <person name="Song Y."/>
            <person name="Brune A."/>
        </authorList>
    </citation>
    <scope>NUCLEOTIDE SEQUENCE</scope>
    <source>
        <strain evidence="2">RmG30</strain>
    </source>
</reference>
<proteinExistence type="predicted"/>
<dbReference type="Pfam" id="PF01863">
    <property type="entry name" value="YgjP-like"/>
    <property type="match status" value="1"/>
</dbReference>
<sequence>MADYLQVGGLQVAVEYKRIKHLRLTVYPPEGKIKISAPVYCTTRDIEQFITSKRDWIEKHRQKYQRHANIKNLSLESGEHHYVWGIPCVLEVIEKKGNPRIEKEGQSIKLFVRPNTEKKKKAEIMDTWYRSLIQEAAPQFVAKWEPCIGVKVKGIYYRKMKSHWGSCNYSSQTIRLNTELAKKSPECLEYVIIHEMVHILEPSHNRHFYEIMNKWYPSWKDIRKKMNSGEL</sequence>
<dbReference type="AlphaFoldDB" id="A0A7T8BBR5"/>
<dbReference type="RefSeq" id="WP_215626786.1">
    <property type="nucleotide sequence ID" value="NZ_CP067089.2"/>
</dbReference>
<dbReference type="CDD" id="cd07344">
    <property type="entry name" value="M48_yhfN_like"/>
    <property type="match status" value="1"/>
</dbReference>
<dbReference type="Proteomes" id="UP000595917">
    <property type="component" value="Chromosome"/>
</dbReference>
<dbReference type="Gene3D" id="3.30.2010.10">
    <property type="entry name" value="Metalloproteases ('zincins'), catalytic domain"/>
    <property type="match status" value="1"/>
</dbReference>
<dbReference type="KEGG" id="bhc:JFL75_00740"/>
<gene>
    <name evidence="2" type="ORF">JFL75_00740</name>
</gene>
<protein>
    <submittedName>
        <fullName evidence="2">M48 family metallopeptidase</fullName>
    </submittedName>
</protein>
<name>A0A7T8BBR5_9SPIR</name>
<dbReference type="InterPro" id="IPR053136">
    <property type="entry name" value="UTP_pyrophosphatase-like"/>
</dbReference>
<accession>A0A7T8BBR5</accession>
<keyword evidence="3" id="KW-1185">Reference proteome</keyword>
<evidence type="ECO:0000259" key="1">
    <source>
        <dbReference type="Pfam" id="PF01863"/>
    </source>
</evidence>
<dbReference type="InterPro" id="IPR002725">
    <property type="entry name" value="YgjP-like_metallopeptidase"/>
</dbReference>
<dbReference type="PANTHER" id="PTHR30399">
    <property type="entry name" value="UNCHARACTERIZED PROTEIN YGJP"/>
    <property type="match status" value="1"/>
</dbReference>
<evidence type="ECO:0000313" key="2">
    <source>
        <dbReference type="EMBL" id="QQO09483.1"/>
    </source>
</evidence>
<dbReference type="EMBL" id="CP067089">
    <property type="protein sequence ID" value="QQO09483.1"/>
    <property type="molecule type" value="Genomic_DNA"/>
</dbReference>
<organism evidence="2 3">
    <name type="scientific">Breznakiella homolactica</name>
    <dbReference type="NCBI Taxonomy" id="2798577"/>
    <lineage>
        <taxon>Bacteria</taxon>
        <taxon>Pseudomonadati</taxon>
        <taxon>Spirochaetota</taxon>
        <taxon>Spirochaetia</taxon>
        <taxon>Spirochaetales</taxon>
        <taxon>Breznakiellaceae</taxon>
        <taxon>Breznakiella</taxon>
    </lineage>
</organism>
<evidence type="ECO:0000313" key="3">
    <source>
        <dbReference type="Proteomes" id="UP000595917"/>
    </source>
</evidence>
<dbReference type="PANTHER" id="PTHR30399:SF1">
    <property type="entry name" value="UTP PYROPHOSPHATASE"/>
    <property type="match status" value="1"/>
</dbReference>